<accession>A0A8X6FX80</accession>
<gene>
    <name evidence="1" type="ORF">TNCT_292191</name>
</gene>
<dbReference type="Proteomes" id="UP000887116">
    <property type="component" value="Unassembled WGS sequence"/>
</dbReference>
<reference evidence="1" key="1">
    <citation type="submission" date="2020-07" db="EMBL/GenBank/DDBJ databases">
        <title>Multicomponent nature underlies the extraordinary mechanical properties of spider dragline silk.</title>
        <authorList>
            <person name="Kono N."/>
            <person name="Nakamura H."/>
            <person name="Mori M."/>
            <person name="Yoshida Y."/>
            <person name="Ohtoshi R."/>
            <person name="Malay A.D."/>
            <person name="Moran D.A.P."/>
            <person name="Tomita M."/>
            <person name="Numata K."/>
            <person name="Arakawa K."/>
        </authorList>
    </citation>
    <scope>NUCLEOTIDE SEQUENCE</scope>
</reference>
<organism evidence="1 2">
    <name type="scientific">Trichonephila clavata</name>
    <name type="common">Joro spider</name>
    <name type="synonym">Nephila clavata</name>
    <dbReference type="NCBI Taxonomy" id="2740835"/>
    <lineage>
        <taxon>Eukaryota</taxon>
        <taxon>Metazoa</taxon>
        <taxon>Ecdysozoa</taxon>
        <taxon>Arthropoda</taxon>
        <taxon>Chelicerata</taxon>
        <taxon>Arachnida</taxon>
        <taxon>Araneae</taxon>
        <taxon>Araneomorphae</taxon>
        <taxon>Entelegynae</taxon>
        <taxon>Araneoidea</taxon>
        <taxon>Nephilidae</taxon>
        <taxon>Trichonephila</taxon>
    </lineage>
</organism>
<protein>
    <submittedName>
        <fullName evidence="1">Uncharacterized protein</fullName>
    </submittedName>
</protein>
<evidence type="ECO:0000313" key="1">
    <source>
        <dbReference type="EMBL" id="GFQ90638.1"/>
    </source>
</evidence>
<proteinExistence type="predicted"/>
<keyword evidence="2" id="KW-1185">Reference proteome</keyword>
<name>A0A8X6FX80_TRICU</name>
<dbReference type="AlphaFoldDB" id="A0A8X6FX80"/>
<dbReference type="EMBL" id="BMAO01023737">
    <property type="protein sequence ID" value="GFQ90638.1"/>
    <property type="molecule type" value="Genomic_DNA"/>
</dbReference>
<comment type="caution">
    <text evidence="1">The sequence shown here is derived from an EMBL/GenBank/DDBJ whole genome shotgun (WGS) entry which is preliminary data.</text>
</comment>
<sequence length="110" mass="12499">MQNHWIFQTVPGQSRSRTVPCRPLFHTVHTNRAFTCISMQDYAETFVRWRVPQAAWQVFSSHSSPDLLSIHSKVTLISPDLLAPNRKCCIFSLQIIPASILVGPWHATSV</sequence>
<evidence type="ECO:0000313" key="2">
    <source>
        <dbReference type="Proteomes" id="UP000887116"/>
    </source>
</evidence>